<comment type="caution">
    <text evidence="3">The sequence shown here is derived from an EMBL/GenBank/DDBJ whole genome shotgun (WGS) entry which is preliminary data.</text>
</comment>
<evidence type="ECO:0000313" key="2">
    <source>
        <dbReference type="EMBL" id="CAK9000009.1"/>
    </source>
</evidence>
<evidence type="ECO:0000256" key="1">
    <source>
        <dbReference type="SAM" id="MobiDB-lite"/>
    </source>
</evidence>
<feature type="compositionally biased region" description="Low complexity" evidence="1">
    <location>
        <begin position="316"/>
        <end position="327"/>
    </location>
</feature>
<organism evidence="3 4">
    <name type="scientific">Durusdinium trenchii</name>
    <dbReference type="NCBI Taxonomy" id="1381693"/>
    <lineage>
        <taxon>Eukaryota</taxon>
        <taxon>Sar</taxon>
        <taxon>Alveolata</taxon>
        <taxon>Dinophyceae</taxon>
        <taxon>Suessiales</taxon>
        <taxon>Symbiodiniaceae</taxon>
        <taxon>Durusdinium</taxon>
    </lineage>
</organism>
<feature type="compositionally biased region" description="Basic and acidic residues" evidence="1">
    <location>
        <begin position="168"/>
        <end position="184"/>
    </location>
</feature>
<feature type="region of interest" description="Disordered" evidence="1">
    <location>
        <begin position="307"/>
        <end position="327"/>
    </location>
</feature>
<keyword evidence="4" id="KW-1185">Reference proteome</keyword>
<dbReference type="EMBL" id="CAXAMN010026517">
    <property type="protein sequence ID" value="CAK9103671.1"/>
    <property type="molecule type" value="Genomic_DNA"/>
</dbReference>
<dbReference type="EMBL" id="CAXAMN010002514">
    <property type="protein sequence ID" value="CAK9000009.1"/>
    <property type="molecule type" value="Genomic_DNA"/>
</dbReference>
<protein>
    <submittedName>
        <fullName evidence="3">Uncharacterized protein</fullName>
    </submittedName>
</protein>
<reference evidence="3 4" key="1">
    <citation type="submission" date="2024-02" db="EMBL/GenBank/DDBJ databases">
        <authorList>
            <person name="Chen Y."/>
            <person name="Shah S."/>
            <person name="Dougan E. K."/>
            <person name="Thang M."/>
            <person name="Chan C."/>
        </authorList>
    </citation>
    <scope>NUCLEOTIDE SEQUENCE [LARGE SCALE GENOMIC DNA]</scope>
</reference>
<feature type="compositionally biased region" description="Low complexity" evidence="1">
    <location>
        <begin position="155"/>
        <end position="165"/>
    </location>
</feature>
<dbReference type="Proteomes" id="UP001642484">
    <property type="component" value="Unassembled WGS sequence"/>
</dbReference>
<name>A0ABP0RWR9_9DINO</name>
<proteinExistence type="predicted"/>
<gene>
    <name evidence="3" type="ORF">CCMP2556_LOCUS48658</name>
    <name evidence="2" type="ORF">CCMP2556_LOCUS5894</name>
</gene>
<evidence type="ECO:0000313" key="4">
    <source>
        <dbReference type="Proteomes" id="UP001642484"/>
    </source>
</evidence>
<evidence type="ECO:0000313" key="3">
    <source>
        <dbReference type="EMBL" id="CAK9103671.1"/>
    </source>
</evidence>
<accession>A0ABP0RWR9</accession>
<feature type="region of interest" description="Disordered" evidence="1">
    <location>
        <begin position="155"/>
        <end position="194"/>
    </location>
</feature>
<sequence length="327" mass="36170">MGASSSLDRVAQSQVGWTLPHQTGSNAWTNYVMSRYGIGYSVTGVSASLALPRLLRRRMQDWVVENLAFYFGRDFLSFGRNLQSLSREGSAMFYGVDIRLGTHESSWFYCKSTEWLLQLHKAVLEPLHGQLENGGDHRFPGRAYYLGDEPPPAAVAANGSRAANRPAKKPDSGEGQTDEAKDSSSHQGQSCDREQTSESFTHQLCIFLGNADGHVGLLTLPIPDNKVQELAPVLEIWKEYEAPCIRAGQTWTSEEDFLRLREEHVNLPDLLLLALEPDVAMSLTPDWTWEKYPRGYGEVALPLSGHPDGDEPLIVSSTSNSSIGSDT</sequence>